<dbReference type="PROSITE" id="PS51143">
    <property type="entry name" value="MT_A70"/>
    <property type="match status" value="1"/>
</dbReference>
<comment type="similarity">
    <text evidence="1">Belongs to the MT-A70-like family.</text>
</comment>
<proteinExistence type="inferred from homology"/>
<dbReference type="KEGG" id="bpg:Bathy05g01360"/>
<evidence type="ECO:0000313" key="3">
    <source>
        <dbReference type="EMBL" id="CCO16443.1"/>
    </source>
</evidence>
<evidence type="ECO:0000256" key="2">
    <source>
        <dbReference type="SAM" id="MobiDB-lite"/>
    </source>
</evidence>
<keyword evidence="4" id="KW-1185">Reference proteome</keyword>
<dbReference type="PANTHER" id="PTHR12829:SF8">
    <property type="entry name" value="CHROMOSOME UNDETERMINED SCAFFOLD_82, WHOLE GENOME SHOTGUN SEQUENCE"/>
    <property type="match status" value="1"/>
</dbReference>
<dbReference type="RefSeq" id="XP_007512885.1">
    <property type="nucleotide sequence ID" value="XM_007512823.1"/>
</dbReference>
<dbReference type="EMBL" id="FO082274">
    <property type="protein sequence ID" value="CCO16443.1"/>
    <property type="molecule type" value="Genomic_DNA"/>
</dbReference>
<name>K8F4M0_9CHLO</name>
<dbReference type="GO" id="GO:0008168">
    <property type="term" value="F:methyltransferase activity"/>
    <property type="evidence" value="ECO:0007669"/>
    <property type="project" value="TreeGrafter"/>
</dbReference>
<feature type="compositionally biased region" description="Basic and acidic residues" evidence="2">
    <location>
        <begin position="84"/>
        <end position="99"/>
    </location>
</feature>
<accession>K8F4M0</accession>
<reference evidence="3 4" key="1">
    <citation type="submission" date="2011-10" db="EMBL/GenBank/DDBJ databases">
        <authorList>
            <person name="Genoscope - CEA"/>
        </authorList>
    </citation>
    <scope>NUCLEOTIDE SEQUENCE [LARGE SCALE GENOMIC DNA]</scope>
    <source>
        <strain evidence="3 4">RCC 1105</strain>
    </source>
</reference>
<dbReference type="STRING" id="41875.K8F4M0"/>
<gene>
    <name evidence="3" type="ORF">Bathy05g01360</name>
</gene>
<dbReference type="Proteomes" id="UP000198341">
    <property type="component" value="Chromosome 5"/>
</dbReference>
<feature type="region of interest" description="Disordered" evidence="2">
    <location>
        <begin position="76"/>
        <end position="104"/>
    </location>
</feature>
<dbReference type="PANTHER" id="PTHR12829">
    <property type="entry name" value="N6-ADENOSINE-METHYLTRANSFERASE"/>
    <property type="match status" value="1"/>
</dbReference>
<evidence type="ECO:0000313" key="4">
    <source>
        <dbReference type="Proteomes" id="UP000198341"/>
    </source>
</evidence>
<dbReference type="GeneID" id="19015639"/>
<dbReference type="Gene3D" id="3.40.50.150">
    <property type="entry name" value="Vaccinia Virus protein VP39"/>
    <property type="match status" value="1"/>
</dbReference>
<sequence>MCNDEEGLTEEQLREVFKATSAFTMRKAMKAEDAAVFGFDEFERDFYKEYDDEDMEQYDDEDAEFWEMMTGKRRWPKPLKAKRGPREPKEPKAPREPKPQKSHMITAYNSDTGFMIRKKKFFDPRELNIFKLPKHDLPSDPLPITWGRAVKPFVPKDVRAKELATVPDCTQLKMKIDKNMDFSKLSKDYLGVLMNPPWNIDQAPDKGNVTVEDIAQLPLETLTPLGFIFIWVEKENLSLVCDVMHEKNFNYVENLTWVQMQPNNVVVGTESRYLARSHRTLLIFRRSVTMFPDGKAIELRHQRNSDVTLDVVETTKAGRRKIPEHVYNSIETLLPTAYNKKNPGTPGKLLELWAEEGNKRAGWTSIVDTP</sequence>
<dbReference type="AlphaFoldDB" id="K8F4M0"/>
<dbReference type="OrthoDB" id="426718at2759"/>
<dbReference type="GO" id="GO:0005634">
    <property type="term" value="C:nucleus"/>
    <property type="evidence" value="ECO:0007669"/>
    <property type="project" value="TreeGrafter"/>
</dbReference>
<organism evidence="3 4">
    <name type="scientific">Bathycoccus prasinos</name>
    <dbReference type="NCBI Taxonomy" id="41875"/>
    <lineage>
        <taxon>Eukaryota</taxon>
        <taxon>Viridiplantae</taxon>
        <taxon>Chlorophyta</taxon>
        <taxon>Mamiellophyceae</taxon>
        <taxon>Mamiellales</taxon>
        <taxon>Bathycoccaceae</taxon>
        <taxon>Bathycoccus</taxon>
    </lineage>
</organism>
<dbReference type="eggNOG" id="ENOG502S182">
    <property type="taxonomic scope" value="Eukaryota"/>
</dbReference>
<protein>
    <recommendedName>
        <fullName evidence="5">MT-A70 family protein</fullName>
    </recommendedName>
</protein>
<dbReference type="InterPro" id="IPR029063">
    <property type="entry name" value="SAM-dependent_MTases_sf"/>
</dbReference>
<dbReference type="SUPFAM" id="SSF53335">
    <property type="entry name" value="S-adenosyl-L-methionine-dependent methyltransferases"/>
    <property type="match status" value="1"/>
</dbReference>
<evidence type="ECO:0008006" key="5">
    <source>
        <dbReference type="Google" id="ProtNLM"/>
    </source>
</evidence>
<dbReference type="InterPro" id="IPR007757">
    <property type="entry name" value="MT-A70-like"/>
</dbReference>
<dbReference type="GO" id="GO:0036396">
    <property type="term" value="C:RNA N6-methyladenosine methyltransferase complex"/>
    <property type="evidence" value="ECO:0007669"/>
    <property type="project" value="TreeGrafter"/>
</dbReference>
<evidence type="ECO:0000256" key="1">
    <source>
        <dbReference type="PROSITE-ProRule" id="PRU00489"/>
    </source>
</evidence>